<reference evidence="1 2" key="1">
    <citation type="submission" date="2022-10" db="EMBL/GenBank/DDBJ databases">
        <title>Luteolibacter arcticus strain CCTCC AB 2014275, whole genome shotgun sequencing project.</title>
        <authorList>
            <person name="Zhao G."/>
            <person name="Shen L."/>
        </authorList>
    </citation>
    <scope>NUCLEOTIDE SEQUENCE [LARGE SCALE GENOMIC DNA]</scope>
    <source>
        <strain evidence="1 2">CCTCC AB 2014275</strain>
    </source>
</reference>
<dbReference type="Proteomes" id="UP001320876">
    <property type="component" value="Unassembled WGS sequence"/>
</dbReference>
<comment type="caution">
    <text evidence="1">The sequence shown here is derived from an EMBL/GenBank/DDBJ whole genome shotgun (WGS) entry which is preliminary data.</text>
</comment>
<name>A0ABT3GEZ0_9BACT</name>
<gene>
    <name evidence="1" type="ORF">OKA05_06165</name>
</gene>
<evidence type="ECO:0000313" key="1">
    <source>
        <dbReference type="EMBL" id="MCW1922129.1"/>
    </source>
</evidence>
<sequence length="262" mass="28038">MSEIGTERPELLARFAKDHGGMGLMGEMAGHLDPRRAFEVFGSEPGIPPAHFISIAARGAAVDPEFIGRLEELPDGPAKDAFRAGVMETQLEAGRWTEAVENLKSLEALGPPMAKEFGEALSAEVAWIERGELILAVPEPFRDEAFEGAMSASDEEMEAGSTDASQIQGFLESMAAAGLRAWVSESIELSPADASAWGTWALELPEGGEWEALRASSLALWLANDESAATTLRDLPPGAVRETAMRVLERELAKEGEDSSAE</sequence>
<proteinExistence type="predicted"/>
<organism evidence="1 2">
    <name type="scientific">Luteolibacter arcticus</name>
    <dbReference type="NCBI Taxonomy" id="1581411"/>
    <lineage>
        <taxon>Bacteria</taxon>
        <taxon>Pseudomonadati</taxon>
        <taxon>Verrucomicrobiota</taxon>
        <taxon>Verrucomicrobiia</taxon>
        <taxon>Verrucomicrobiales</taxon>
        <taxon>Verrucomicrobiaceae</taxon>
        <taxon>Luteolibacter</taxon>
    </lineage>
</organism>
<accession>A0ABT3GEZ0</accession>
<protein>
    <submittedName>
        <fullName evidence="1">Uncharacterized protein</fullName>
    </submittedName>
</protein>
<dbReference type="EMBL" id="JAPDDT010000002">
    <property type="protein sequence ID" value="MCW1922129.1"/>
    <property type="molecule type" value="Genomic_DNA"/>
</dbReference>
<dbReference type="RefSeq" id="WP_264486239.1">
    <property type="nucleotide sequence ID" value="NZ_JAPDDT010000002.1"/>
</dbReference>
<keyword evidence="2" id="KW-1185">Reference proteome</keyword>
<evidence type="ECO:0000313" key="2">
    <source>
        <dbReference type="Proteomes" id="UP001320876"/>
    </source>
</evidence>